<dbReference type="PANTHER" id="PTHR46268">
    <property type="entry name" value="STRESS RESPONSE PROTEIN NHAX"/>
    <property type="match status" value="1"/>
</dbReference>
<sequence length="175" mass="19100">MQDRIIVATDGSDHGVRAVNFAATLSAKLGLGLSIVHVDLHERLSHELARLVESEYMLEHLSGLDSFSAVPSAANLWEFYDSTQGEIERFRVIEIISEQVLERARAAAKATGATDIRIVRGSGDYADEILDAVEAERAGIIVLGRRGLGRLREILLGSVTQKVLHATDRTVVVVQ</sequence>
<dbReference type="SUPFAM" id="SSF52402">
    <property type="entry name" value="Adenine nucleotide alpha hydrolases-like"/>
    <property type="match status" value="1"/>
</dbReference>
<organism evidence="3 4">
    <name type="scientific">Roseicyclus marinus</name>
    <dbReference type="NCBI Taxonomy" id="2161673"/>
    <lineage>
        <taxon>Bacteria</taxon>
        <taxon>Pseudomonadati</taxon>
        <taxon>Pseudomonadota</taxon>
        <taxon>Alphaproteobacteria</taxon>
        <taxon>Rhodobacterales</taxon>
        <taxon>Roseobacteraceae</taxon>
        <taxon>Roseicyclus</taxon>
    </lineage>
</organism>
<dbReference type="PRINTS" id="PR01438">
    <property type="entry name" value="UNVRSLSTRESS"/>
</dbReference>
<dbReference type="InterPro" id="IPR006016">
    <property type="entry name" value="UspA"/>
</dbReference>
<dbReference type="EMBL" id="AP027266">
    <property type="protein sequence ID" value="BDW86522.1"/>
    <property type="molecule type" value="Genomic_DNA"/>
</dbReference>
<proteinExistence type="inferred from homology"/>
<evidence type="ECO:0000259" key="2">
    <source>
        <dbReference type="Pfam" id="PF00582"/>
    </source>
</evidence>
<dbReference type="KEGG" id="rmai:MACH21_26990"/>
<name>A0AA48H6P7_9RHOB</name>
<evidence type="ECO:0000256" key="1">
    <source>
        <dbReference type="ARBA" id="ARBA00008791"/>
    </source>
</evidence>
<dbReference type="RefSeq" id="WP_338272487.1">
    <property type="nucleotide sequence ID" value="NZ_AP027266.1"/>
</dbReference>
<dbReference type="AlphaFoldDB" id="A0AA48H6P7"/>
<feature type="domain" description="UspA" evidence="2">
    <location>
        <begin position="2"/>
        <end position="174"/>
    </location>
</feature>
<dbReference type="Gene3D" id="3.40.50.620">
    <property type="entry name" value="HUPs"/>
    <property type="match status" value="1"/>
</dbReference>
<keyword evidence="4" id="KW-1185">Reference proteome</keyword>
<dbReference type="PANTHER" id="PTHR46268:SF6">
    <property type="entry name" value="UNIVERSAL STRESS PROTEIN UP12"/>
    <property type="match status" value="1"/>
</dbReference>
<gene>
    <name evidence="3" type="ORF">MACH21_26990</name>
</gene>
<dbReference type="Proteomes" id="UP001337723">
    <property type="component" value="Chromosome"/>
</dbReference>
<accession>A0AA48H6P7</accession>
<dbReference type="InterPro" id="IPR014729">
    <property type="entry name" value="Rossmann-like_a/b/a_fold"/>
</dbReference>
<dbReference type="Pfam" id="PF00582">
    <property type="entry name" value="Usp"/>
    <property type="match status" value="1"/>
</dbReference>
<dbReference type="CDD" id="cd00293">
    <property type="entry name" value="USP-like"/>
    <property type="match status" value="1"/>
</dbReference>
<comment type="similarity">
    <text evidence="1">Belongs to the universal stress protein A family.</text>
</comment>
<reference evidence="3 4" key="1">
    <citation type="submission" date="2023-01" db="EMBL/GenBank/DDBJ databases">
        <title>Complete genome sequence of Roseicyclus marinus strain Dej080120_10.</title>
        <authorList>
            <person name="Ueki S."/>
            <person name="Maruyama F."/>
        </authorList>
    </citation>
    <scope>NUCLEOTIDE SEQUENCE [LARGE SCALE GENOMIC DNA]</scope>
    <source>
        <strain evidence="3 4">Dej080120_10</strain>
    </source>
</reference>
<evidence type="ECO:0000313" key="3">
    <source>
        <dbReference type="EMBL" id="BDW86522.1"/>
    </source>
</evidence>
<evidence type="ECO:0000313" key="4">
    <source>
        <dbReference type="Proteomes" id="UP001337723"/>
    </source>
</evidence>
<dbReference type="InterPro" id="IPR006015">
    <property type="entry name" value="Universal_stress_UspA"/>
</dbReference>
<protein>
    <recommendedName>
        <fullName evidence="2">UspA domain-containing protein</fullName>
    </recommendedName>
</protein>